<evidence type="ECO:0000256" key="5">
    <source>
        <dbReference type="ARBA" id="ARBA00022691"/>
    </source>
</evidence>
<organism evidence="8 9">
    <name type="scientific">Pseudomonas asiatica</name>
    <dbReference type="NCBI Taxonomy" id="2219225"/>
    <lineage>
        <taxon>Bacteria</taxon>
        <taxon>Pseudomonadati</taxon>
        <taxon>Pseudomonadota</taxon>
        <taxon>Gammaproteobacteria</taxon>
        <taxon>Pseudomonadales</taxon>
        <taxon>Pseudomonadaceae</taxon>
        <taxon>Pseudomonas</taxon>
    </lineage>
</organism>
<gene>
    <name evidence="8" type="ORF">NP533_22420</name>
</gene>
<name>A0A9X4D652_9PSED</name>
<dbReference type="InterPro" id="IPR002941">
    <property type="entry name" value="DNA_methylase_N4/N6"/>
</dbReference>
<comment type="similarity">
    <text evidence="1">Belongs to the N(4)/N(6)-methyltransferase family.</text>
</comment>
<dbReference type="InterPro" id="IPR002295">
    <property type="entry name" value="N4/N6-MTase_EcoPI_Mod-like"/>
</dbReference>
<dbReference type="PROSITE" id="PS00092">
    <property type="entry name" value="N6_MTASE"/>
    <property type="match status" value="1"/>
</dbReference>
<evidence type="ECO:0000313" key="8">
    <source>
        <dbReference type="EMBL" id="MDD2108942.1"/>
    </source>
</evidence>
<dbReference type="GO" id="GO:0003677">
    <property type="term" value="F:DNA binding"/>
    <property type="evidence" value="ECO:0007669"/>
    <property type="project" value="InterPro"/>
</dbReference>
<evidence type="ECO:0000256" key="4">
    <source>
        <dbReference type="ARBA" id="ARBA00022679"/>
    </source>
</evidence>
<proteinExistence type="inferred from homology"/>
<dbReference type="AlphaFoldDB" id="A0A9X4D652"/>
<dbReference type="InterPro" id="IPR029063">
    <property type="entry name" value="SAM-dependent_MTases_sf"/>
</dbReference>
<dbReference type="PRINTS" id="PR00506">
    <property type="entry name" value="D21N6MTFRASE"/>
</dbReference>
<dbReference type="Proteomes" id="UP001150678">
    <property type="component" value="Unassembled WGS sequence"/>
</dbReference>
<keyword evidence="3" id="KW-0489">Methyltransferase</keyword>
<keyword evidence="4" id="KW-0808">Transferase</keyword>
<dbReference type="SUPFAM" id="SSF53335">
    <property type="entry name" value="S-adenosyl-L-methionine-dependent methyltransferases"/>
    <property type="match status" value="1"/>
</dbReference>
<sequence length="654" mass="73939">MDKLKMHSPNFAQVNIEKLARLFPGCVTEATDGKGGLKAAIDFDLLRQELSEYIVEGPQERYQLSWPGKRESLLAANSPITNALRPCLGESVNFDSTSNLFIEGDNLEALKLLQNSYLGRVKMIYIDPPYNTGSDFIYKDNFSEGSEEYLKSSNQKDDLGNRLVVNTESNGRFHSDWLSMMYPRLKLARNLLKDSGVIFLSIGQDEISSVYHVMKEIFGEENFITVCSRVMKKGGQKGVHFSPCIDYVLVFAKNIEELGPFREEISQNVIDNVYTKVEGDGPRKGARYRAMGLYQAMLDKRANQRFYIECPDGSLVIPPGESFPSVRGEGEQVSPLDGDGVWRWTYKRYEEEKRLGNIEFVQSDKTSLVNDDGSPARWNIYYKIWLSDRLEDGQLPGNILEKFESRHASAELKVLDIPFDFPKPTSLVKFFMSLCGVKEGEVVLDFFAGSGTTAHAAMEYSKDNKGNRRFICVQLPEKTPGNSDEFKKGYRTIAEISKERIRRAGQLVLKSNASEQGDLDIGFRVFKIDSSNMKEVYYTPDAVSQDLLSGQIDNIREDRTPEDLLFQVLLDWGVDLALPISQETISGKQVFFVDENALVACFDKGIDEAFVKQIAEHKPLRVVFRDNGFASDSVKINVEQLFKLLSPMTEIKTL</sequence>
<evidence type="ECO:0000256" key="2">
    <source>
        <dbReference type="ARBA" id="ARBA00011900"/>
    </source>
</evidence>
<feature type="domain" description="DNA methylase N-4/N-6" evidence="7">
    <location>
        <begin position="121"/>
        <end position="463"/>
    </location>
</feature>
<dbReference type="GO" id="GO:0009007">
    <property type="term" value="F:site-specific DNA-methyltransferase (adenine-specific) activity"/>
    <property type="evidence" value="ECO:0007669"/>
    <property type="project" value="UniProtKB-EC"/>
</dbReference>
<evidence type="ECO:0000259" key="7">
    <source>
        <dbReference type="Pfam" id="PF01555"/>
    </source>
</evidence>
<dbReference type="PIRSF" id="PIRSF015855">
    <property type="entry name" value="TypeIII_Mtase_mKpnI"/>
    <property type="match status" value="1"/>
</dbReference>
<reference evidence="8" key="1">
    <citation type="submission" date="2022-07" db="EMBL/GenBank/DDBJ databases">
        <title>Multi-strain Analysis of Pseudomonas putida Reveals Metabolic and Genetic Diversity.</title>
        <authorList>
            <person name="Monk J.M."/>
        </authorList>
    </citation>
    <scope>NUCLEOTIDE SEQUENCE</scope>
    <source>
        <strain evidence="8">17514</strain>
    </source>
</reference>
<evidence type="ECO:0000256" key="1">
    <source>
        <dbReference type="ARBA" id="ARBA00006594"/>
    </source>
</evidence>
<dbReference type="EC" id="2.1.1.72" evidence="2"/>
<dbReference type="RefSeq" id="WP_274079556.1">
    <property type="nucleotide sequence ID" value="NZ_JANIAN010000037.1"/>
</dbReference>
<dbReference type="EMBL" id="JANIAN010000037">
    <property type="protein sequence ID" value="MDD2108942.1"/>
    <property type="molecule type" value="Genomic_DNA"/>
</dbReference>
<evidence type="ECO:0000256" key="6">
    <source>
        <dbReference type="ARBA" id="ARBA00047942"/>
    </source>
</evidence>
<evidence type="ECO:0000256" key="3">
    <source>
        <dbReference type="ARBA" id="ARBA00022603"/>
    </source>
</evidence>
<comment type="catalytic activity">
    <reaction evidence="6">
        <text>a 2'-deoxyadenosine in DNA + S-adenosyl-L-methionine = an N(6)-methyl-2'-deoxyadenosine in DNA + S-adenosyl-L-homocysteine + H(+)</text>
        <dbReference type="Rhea" id="RHEA:15197"/>
        <dbReference type="Rhea" id="RHEA-COMP:12418"/>
        <dbReference type="Rhea" id="RHEA-COMP:12419"/>
        <dbReference type="ChEBI" id="CHEBI:15378"/>
        <dbReference type="ChEBI" id="CHEBI:57856"/>
        <dbReference type="ChEBI" id="CHEBI:59789"/>
        <dbReference type="ChEBI" id="CHEBI:90615"/>
        <dbReference type="ChEBI" id="CHEBI:90616"/>
        <dbReference type="EC" id="2.1.1.72"/>
    </reaction>
</comment>
<dbReference type="Pfam" id="PF01555">
    <property type="entry name" value="N6_N4_Mtase"/>
    <property type="match status" value="1"/>
</dbReference>
<protein>
    <recommendedName>
        <fullName evidence="2">site-specific DNA-methyltransferase (adenine-specific)</fullName>
        <ecNumber evidence="2">2.1.1.72</ecNumber>
    </recommendedName>
</protein>
<evidence type="ECO:0000313" key="9">
    <source>
        <dbReference type="Proteomes" id="UP001150678"/>
    </source>
</evidence>
<dbReference type="Gene3D" id="3.40.50.150">
    <property type="entry name" value="Vaccinia Virus protein VP39"/>
    <property type="match status" value="1"/>
</dbReference>
<comment type="caution">
    <text evidence="8">The sequence shown here is derived from an EMBL/GenBank/DDBJ whole genome shotgun (WGS) entry which is preliminary data.</text>
</comment>
<keyword evidence="5" id="KW-0949">S-adenosyl-L-methionine</keyword>
<dbReference type="InterPro" id="IPR002052">
    <property type="entry name" value="DNA_methylase_N6_adenine_CS"/>
</dbReference>
<dbReference type="GO" id="GO:0032259">
    <property type="term" value="P:methylation"/>
    <property type="evidence" value="ECO:0007669"/>
    <property type="project" value="UniProtKB-KW"/>
</dbReference>
<dbReference type="GO" id="GO:0008170">
    <property type="term" value="F:N-methyltransferase activity"/>
    <property type="evidence" value="ECO:0007669"/>
    <property type="project" value="InterPro"/>
</dbReference>
<accession>A0A9X4D652</accession>